<accession>A0A1B8A4S6</accession>
<evidence type="ECO:0008006" key="5">
    <source>
        <dbReference type="Google" id="ProtNLM"/>
    </source>
</evidence>
<protein>
    <recommendedName>
        <fullName evidence="5">DDE-1 domain-containing protein</fullName>
    </recommendedName>
</protein>
<evidence type="ECO:0000313" key="4">
    <source>
        <dbReference type="Proteomes" id="UP000091967"/>
    </source>
</evidence>
<organism evidence="1 4">
    <name type="scientific">Fusarium poae</name>
    <dbReference type="NCBI Taxonomy" id="36050"/>
    <lineage>
        <taxon>Eukaryota</taxon>
        <taxon>Fungi</taxon>
        <taxon>Dikarya</taxon>
        <taxon>Ascomycota</taxon>
        <taxon>Pezizomycotina</taxon>
        <taxon>Sordariomycetes</taxon>
        <taxon>Hypocreomycetidae</taxon>
        <taxon>Hypocreales</taxon>
        <taxon>Nectriaceae</taxon>
        <taxon>Fusarium</taxon>
    </lineage>
</organism>
<evidence type="ECO:0000313" key="2">
    <source>
        <dbReference type="EMBL" id="OBS16740.1"/>
    </source>
</evidence>
<dbReference type="AlphaFoldDB" id="A0A1B8A4S6"/>
<name>A0A1B8A4S6_FUSPO</name>
<dbReference type="Proteomes" id="UP000091967">
    <property type="component" value="Unassembled WGS sequence"/>
</dbReference>
<reference evidence="1 4" key="1">
    <citation type="submission" date="2016-06" db="EMBL/GenBank/DDBJ databases">
        <title>Living apart together: crosstalk between the core and supernumerary genomes in a fungal plant pathogen.</title>
        <authorList>
            <person name="Vanheule A."/>
            <person name="Audenaert K."/>
            <person name="Warris S."/>
            <person name="Van De Geest H."/>
            <person name="Schijlen E."/>
            <person name="Hofte M."/>
            <person name="De Saeger S."/>
            <person name="Haesaert G."/>
            <person name="Waalwijk C."/>
            <person name="Van Der Lee T."/>
        </authorList>
    </citation>
    <scope>NUCLEOTIDE SEQUENCE [LARGE SCALE GENOMIC DNA]</scope>
    <source>
        <strain evidence="1 4">2516</strain>
    </source>
</reference>
<dbReference type="EMBL" id="LYXU01000070">
    <property type="protein sequence ID" value="OBS16740.1"/>
    <property type="molecule type" value="Genomic_DNA"/>
</dbReference>
<dbReference type="EMBL" id="LYXU01000155">
    <property type="protein sequence ID" value="OBS15475.1"/>
    <property type="molecule type" value="Genomic_DNA"/>
</dbReference>
<evidence type="ECO:0000313" key="3">
    <source>
        <dbReference type="EMBL" id="OBS17553.1"/>
    </source>
</evidence>
<comment type="caution">
    <text evidence="1">The sequence shown here is derived from an EMBL/GenBank/DDBJ whole genome shotgun (WGS) entry which is preliminary data.</text>
</comment>
<keyword evidence="4" id="KW-1185">Reference proteome</keyword>
<gene>
    <name evidence="3" type="ORF">FPOA_11993</name>
    <name evidence="2" type="ORF">FPOA_12680</name>
    <name evidence="1" type="ORF">FPOA_13697</name>
</gene>
<dbReference type="EMBL" id="LYXU01000012">
    <property type="protein sequence ID" value="OBS17553.1"/>
    <property type="molecule type" value="Genomic_DNA"/>
</dbReference>
<evidence type="ECO:0000313" key="1">
    <source>
        <dbReference type="EMBL" id="OBS15475.1"/>
    </source>
</evidence>
<sequence>MSDRTNVEEWFIKWTRFVQENDINFANVWNFDETGFMIGYLMNGIMIWTFTEIDNPILTDAHTTISVTVTESISAEGEIIAPFIIMPGVQIPSCWVDNDLVSRAGLGNTGERGTLQAERDLLLRIGTAGRSGSIDKT</sequence>
<proteinExistence type="predicted"/>